<evidence type="ECO:0000256" key="1">
    <source>
        <dbReference type="ARBA" id="ARBA00004651"/>
    </source>
</evidence>
<feature type="transmembrane region" description="Helical" evidence="7">
    <location>
        <begin position="410"/>
        <end position="429"/>
    </location>
</feature>
<feature type="transmembrane region" description="Helical" evidence="7">
    <location>
        <begin position="331"/>
        <end position="353"/>
    </location>
</feature>
<dbReference type="AlphaFoldDB" id="A0AAW1RFY7"/>
<feature type="transmembrane region" description="Helical" evidence="7">
    <location>
        <begin position="58"/>
        <end position="79"/>
    </location>
</feature>
<feature type="transmembrane region" description="Helical" evidence="7">
    <location>
        <begin position="302"/>
        <end position="319"/>
    </location>
</feature>
<feature type="transmembrane region" description="Helical" evidence="7">
    <location>
        <begin position="472"/>
        <end position="489"/>
    </location>
</feature>
<dbReference type="Pfam" id="PF00892">
    <property type="entry name" value="EamA"/>
    <property type="match status" value="1"/>
</dbReference>
<proteinExistence type="inferred from homology"/>
<evidence type="ECO:0000256" key="3">
    <source>
        <dbReference type="ARBA" id="ARBA00022475"/>
    </source>
</evidence>
<feature type="transmembrane region" description="Helical" evidence="7">
    <location>
        <begin position="215"/>
        <end position="239"/>
    </location>
</feature>
<name>A0AAW1RFY7_9CHLO</name>
<reference evidence="9 10" key="1">
    <citation type="journal article" date="2024" name="Nat. Commun.">
        <title>Phylogenomics reveals the evolutionary origins of lichenization in chlorophyte algae.</title>
        <authorList>
            <person name="Puginier C."/>
            <person name="Libourel C."/>
            <person name="Otte J."/>
            <person name="Skaloud P."/>
            <person name="Haon M."/>
            <person name="Grisel S."/>
            <person name="Petersen M."/>
            <person name="Berrin J.G."/>
            <person name="Delaux P.M."/>
            <person name="Dal Grande F."/>
            <person name="Keller J."/>
        </authorList>
    </citation>
    <scope>NUCLEOTIDE SEQUENCE [LARGE SCALE GENOMIC DNA]</scope>
    <source>
        <strain evidence="9 10">SAG 245.80</strain>
    </source>
</reference>
<dbReference type="PANTHER" id="PTHR42920">
    <property type="entry name" value="OS03G0707200 PROTEIN-RELATED"/>
    <property type="match status" value="1"/>
</dbReference>
<dbReference type="InterPro" id="IPR051258">
    <property type="entry name" value="Diverse_Substrate_Transporter"/>
</dbReference>
<dbReference type="EMBL" id="JALJOU010000040">
    <property type="protein sequence ID" value="KAK9832644.1"/>
    <property type="molecule type" value="Genomic_DNA"/>
</dbReference>
<keyword evidence="10" id="KW-1185">Reference proteome</keyword>
<evidence type="ECO:0000256" key="4">
    <source>
        <dbReference type="ARBA" id="ARBA00022692"/>
    </source>
</evidence>
<evidence type="ECO:0000313" key="10">
    <source>
        <dbReference type="Proteomes" id="UP001445335"/>
    </source>
</evidence>
<evidence type="ECO:0000313" key="9">
    <source>
        <dbReference type="EMBL" id="KAK9832644.1"/>
    </source>
</evidence>
<evidence type="ECO:0000256" key="5">
    <source>
        <dbReference type="ARBA" id="ARBA00022989"/>
    </source>
</evidence>
<organism evidence="9 10">
    <name type="scientific">Elliptochloris bilobata</name>
    <dbReference type="NCBI Taxonomy" id="381761"/>
    <lineage>
        <taxon>Eukaryota</taxon>
        <taxon>Viridiplantae</taxon>
        <taxon>Chlorophyta</taxon>
        <taxon>core chlorophytes</taxon>
        <taxon>Trebouxiophyceae</taxon>
        <taxon>Trebouxiophyceae incertae sedis</taxon>
        <taxon>Elliptochloris clade</taxon>
        <taxon>Elliptochloris</taxon>
    </lineage>
</organism>
<protein>
    <recommendedName>
        <fullName evidence="8">EamA domain-containing protein</fullName>
    </recommendedName>
</protein>
<evidence type="ECO:0000256" key="6">
    <source>
        <dbReference type="ARBA" id="ARBA00023136"/>
    </source>
</evidence>
<evidence type="ECO:0000259" key="8">
    <source>
        <dbReference type="Pfam" id="PF00892"/>
    </source>
</evidence>
<accession>A0AAW1RFY7</accession>
<evidence type="ECO:0000256" key="7">
    <source>
        <dbReference type="SAM" id="Phobius"/>
    </source>
</evidence>
<comment type="similarity">
    <text evidence="2">Belongs to the drug/metabolite transporter (DMT) superfamily. Plant drug/metabolite exporter (P-DME) (TC 2.A.7.4) family.</text>
</comment>
<sequence length="492" mass="50920">MGAGSAPHVVHPAASVSRKSHLFGQALMLYAAVVSASTPVAMRYLYRTEQPPVPAVLAAVQTGLAAAILCVLCGSWYLLSALRGRGAGPKAAPRAPCRTLSDAVALQRDDSASSVKLHEAWDGAPAKSGLAALAGTSETRSDSVSLLERGGSTFSVESGDVVPERRRSFQGPLAELPDAGGGAGPAAGVRRALLSCLEAVRRPLARGLNMSARNVYIAGAELGGWAFTANAIMAIFIYLRSMSARNVYIAGAELGGWAFTANAIMVYGLQLTTIAKGAFLIRASIIFTPILSTIAGEAVPRGLWAGALLGFAGSILISVDPVKGDAKGGDPASGAAIGGDMILIASASLWSMVMVRQSKHAPYFSPVTLATVKLIVMALCSATWLAVTIAVFVGNNRRPTAVWEGYRDPIAWLVLLWPALGPFSTGEIAQLAAQARISATAGQVILAIDPLFSILLGLAVDRSETKLGPLGWTGGGILIGACLLASRYARPH</sequence>
<dbReference type="Proteomes" id="UP001445335">
    <property type="component" value="Unassembled WGS sequence"/>
</dbReference>
<evidence type="ECO:0000256" key="2">
    <source>
        <dbReference type="ARBA" id="ARBA00007635"/>
    </source>
</evidence>
<comment type="subcellular location">
    <subcellularLocation>
        <location evidence="1">Cell membrane</location>
        <topology evidence="1">Multi-pass membrane protein</topology>
    </subcellularLocation>
</comment>
<feature type="transmembrane region" description="Helical" evidence="7">
    <location>
        <begin position="374"/>
        <end position="394"/>
    </location>
</feature>
<comment type="caution">
    <text evidence="9">The sequence shown here is derived from an EMBL/GenBank/DDBJ whole genome shotgun (WGS) entry which is preliminary data.</text>
</comment>
<feature type="transmembrane region" description="Helical" evidence="7">
    <location>
        <begin position="27"/>
        <end position="46"/>
    </location>
</feature>
<keyword evidence="5 7" id="KW-1133">Transmembrane helix</keyword>
<gene>
    <name evidence="9" type="ORF">WJX81_006641</name>
</gene>
<feature type="transmembrane region" description="Helical" evidence="7">
    <location>
        <begin position="441"/>
        <end position="460"/>
    </location>
</feature>
<keyword evidence="6 7" id="KW-0472">Membrane</keyword>
<keyword evidence="4 7" id="KW-0812">Transmembrane</keyword>
<keyword evidence="3" id="KW-1003">Cell membrane</keyword>
<dbReference type="InterPro" id="IPR000620">
    <property type="entry name" value="EamA_dom"/>
</dbReference>
<dbReference type="PANTHER" id="PTHR42920:SF23">
    <property type="entry name" value="EAMA DOMAIN-CONTAINING PROTEIN"/>
    <property type="match status" value="1"/>
</dbReference>
<feature type="domain" description="EamA" evidence="8">
    <location>
        <begin position="339"/>
        <end position="486"/>
    </location>
</feature>
<dbReference type="GO" id="GO:0005886">
    <property type="term" value="C:plasma membrane"/>
    <property type="evidence" value="ECO:0007669"/>
    <property type="project" value="UniProtKB-SubCell"/>
</dbReference>